<dbReference type="PANTHER" id="PTHR32463">
    <property type="entry name" value="L-FUCOSE KINASE"/>
    <property type="match status" value="1"/>
</dbReference>
<dbReference type="PRINTS" id="PR00959">
    <property type="entry name" value="MEVGALKINASE"/>
</dbReference>
<dbReference type="RefSeq" id="XP_040938777.1">
    <property type="nucleotide sequence ID" value="XM_041082843.1"/>
</dbReference>
<dbReference type="InterPro" id="IPR011004">
    <property type="entry name" value="Trimer_LpxA-like_sf"/>
</dbReference>
<dbReference type="Gene3D" id="3.30.230.120">
    <property type="match status" value="1"/>
</dbReference>
<accession>A0ABM2Z7Y1</accession>
<dbReference type="SUPFAM" id="SSF51161">
    <property type="entry name" value="Trimeric LpxA-like enzymes"/>
    <property type="match status" value="1"/>
</dbReference>
<evidence type="ECO:0000313" key="8">
    <source>
        <dbReference type="RefSeq" id="XP_040938777.1"/>
    </source>
</evidence>
<dbReference type="SUPFAM" id="SSF54211">
    <property type="entry name" value="Ribosomal protein S5 domain 2-like"/>
    <property type="match status" value="1"/>
</dbReference>
<gene>
    <name evidence="8 9" type="primary">LOC107948159</name>
</gene>
<dbReference type="PANTHER" id="PTHR32463:SF0">
    <property type="entry name" value="L-FUCOSE KINASE"/>
    <property type="match status" value="1"/>
</dbReference>
<dbReference type="Proteomes" id="UP000818029">
    <property type="component" value="Chromosome A12"/>
</dbReference>
<dbReference type="InterPro" id="IPR052203">
    <property type="entry name" value="GHMP_Kinase-Related"/>
</dbReference>
<dbReference type="SUPFAM" id="SSF55060">
    <property type="entry name" value="GHMP Kinase, C-terminal domain"/>
    <property type="match status" value="1"/>
</dbReference>
<dbReference type="InterPro" id="IPR012887">
    <property type="entry name" value="GDP_fucose_pyrophosphorylase"/>
</dbReference>
<name>A0ABM2Z7Y1_GOSHI</name>
<evidence type="ECO:0000256" key="4">
    <source>
        <dbReference type="ARBA" id="ARBA00022840"/>
    </source>
</evidence>
<dbReference type="InterPro" id="IPR006204">
    <property type="entry name" value="GHMP_kinase_N_dom"/>
</dbReference>
<evidence type="ECO:0000256" key="2">
    <source>
        <dbReference type="ARBA" id="ARBA00022741"/>
    </source>
</evidence>
<reference evidence="8 9" key="2">
    <citation type="submission" date="2025-05" db="UniProtKB">
        <authorList>
            <consortium name="RefSeq"/>
        </authorList>
    </citation>
    <scope>IDENTIFICATION</scope>
</reference>
<feature type="domain" description="GDP-fucose pyrophosphorylase" evidence="6">
    <location>
        <begin position="9"/>
        <end position="187"/>
    </location>
</feature>
<keyword evidence="3" id="KW-0418">Kinase</keyword>
<dbReference type="Gene3D" id="2.160.10.10">
    <property type="entry name" value="Hexapeptide repeat proteins"/>
    <property type="match status" value="1"/>
</dbReference>
<dbReference type="InterPro" id="IPR020568">
    <property type="entry name" value="Ribosomal_Su5_D2-typ_SF"/>
</dbReference>
<evidence type="ECO:0000313" key="9">
    <source>
        <dbReference type="RefSeq" id="XP_040938778.1"/>
    </source>
</evidence>
<reference evidence="7" key="1">
    <citation type="journal article" date="2020" name="Nat. Genet.">
        <title>Genomic diversifications of five Gossypium allopolyploid species and their impact on cotton improvement.</title>
        <authorList>
            <person name="Chen Z.J."/>
            <person name="Sreedasyam A."/>
            <person name="Ando A."/>
            <person name="Song Q."/>
            <person name="De Santiago L.M."/>
            <person name="Hulse-Kemp A.M."/>
            <person name="Ding M."/>
            <person name="Ye W."/>
            <person name="Kirkbride R.C."/>
            <person name="Jenkins J."/>
            <person name="Plott C."/>
            <person name="Lovell J."/>
            <person name="Lin Y.M."/>
            <person name="Vaughn R."/>
            <person name="Liu B."/>
            <person name="Simpson S."/>
            <person name="Scheffler B.E."/>
            <person name="Wen L."/>
            <person name="Saski C.A."/>
            <person name="Grover C.E."/>
            <person name="Hu G."/>
            <person name="Conover J.L."/>
            <person name="Carlson J.W."/>
            <person name="Shu S."/>
            <person name="Boston L.B."/>
            <person name="Williams M."/>
            <person name="Peterson D.G."/>
            <person name="McGee K."/>
            <person name="Jones D.C."/>
            <person name="Wendel J.F."/>
            <person name="Stelly D.M."/>
            <person name="Grimwood J."/>
            <person name="Schmutz J."/>
        </authorList>
    </citation>
    <scope>NUCLEOTIDE SEQUENCE [LARGE SCALE GENOMIC DNA]</scope>
    <source>
        <strain evidence="7">cv. TM-1</strain>
    </source>
</reference>
<evidence type="ECO:0000259" key="5">
    <source>
        <dbReference type="Pfam" id="PF00288"/>
    </source>
</evidence>
<dbReference type="Pfam" id="PF00288">
    <property type="entry name" value="GHMP_kinases_N"/>
    <property type="match status" value="1"/>
</dbReference>
<dbReference type="GeneID" id="107948159"/>
<sequence length="719" mass="78966">MFSYCAYDFSFLHFGTSSEVLDHLSASDSALVGRRHLCSIPATTVSDIAASSVVLSCKIADGVSIGEDSLIYDSNISSGSQIGSQSIVVGMNVPKDSDNMAGNSIKFMLPDRHCLWEVPLVGCIERVIVFCGIHDNPKNPLRKDGTFCGKPWEKVMHDLGIEENDLWSSSSSQEKCLWNAKLFPILSYFEMLRVGMWLMGLSDGKNLHCLPLWRNSPRISLEELHRSIDFSKMCTGSSNHQADLAAGVAKACINYGMLGRDLSQLCEEILQKETSGVEICKDFLALCPKLIEQNSKILPKSRAYQVQVDLLRACREETKAYQLEHEVWASIADETASAVRYGFGAHLLESSGSKSTLAFRNNNHVGSMDKPFCQQTVKVELPVRVDFVGGWSDTPPWSLERAGCVLNMAVSLEGSLPIGTIVETTNSNGVLIIDDSGKELYIKELTSIAPPFDGDDPFRLVKSALLVTEIIHENILVSNGLRIRTWANVPRGSGLGTSSILAAAVVKGLLQIIGGDDSNENVARLVLVLEQLMGTGGGWQDQIGGLYAGIKFTTSYPGIPLRLQVFPLVASSQLISKLQERLLVVFTGQVRLAHQVLQKVVLRYLRRDNLLVSSVKRLTELAKIGREALMNCDVDKLGEIMLEAWRLHQELDPYCSNEYVDKLFAFADPYCSGYKLVGAGGGGGFALLLAKNATCAKELRSMLGKNPEFDSVIYNWTIY</sequence>
<keyword evidence="1" id="KW-0808">Transferase</keyword>
<evidence type="ECO:0000259" key="6">
    <source>
        <dbReference type="Pfam" id="PF07959"/>
    </source>
</evidence>
<proteinExistence type="predicted"/>
<dbReference type="RefSeq" id="XP_040938778.1">
    <property type="nucleotide sequence ID" value="XM_041082844.1"/>
</dbReference>
<protein>
    <submittedName>
        <fullName evidence="8 9">Bifunctional fucokinase/fucose pyrophosphorylase</fullName>
    </submittedName>
</protein>
<dbReference type="Pfam" id="PF07959">
    <property type="entry name" value="Fucose_pyrophosphorylase"/>
    <property type="match status" value="1"/>
</dbReference>
<dbReference type="InterPro" id="IPR036554">
    <property type="entry name" value="GHMP_kinase_C_sf"/>
</dbReference>
<evidence type="ECO:0000313" key="7">
    <source>
        <dbReference type="Proteomes" id="UP000818029"/>
    </source>
</evidence>
<keyword evidence="7" id="KW-1185">Reference proteome</keyword>
<feature type="domain" description="GHMP kinase N-terminal" evidence="5">
    <location>
        <begin position="470"/>
        <end position="548"/>
    </location>
</feature>
<keyword evidence="2" id="KW-0547">Nucleotide-binding</keyword>
<organism evidence="7 9">
    <name type="scientific">Gossypium hirsutum</name>
    <name type="common">Upland cotton</name>
    <name type="synonym">Gossypium mexicanum</name>
    <dbReference type="NCBI Taxonomy" id="3635"/>
    <lineage>
        <taxon>Eukaryota</taxon>
        <taxon>Viridiplantae</taxon>
        <taxon>Streptophyta</taxon>
        <taxon>Embryophyta</taxon>
        <taxon>Tracheophyta</taxon>
        <taxon>Spermatophyta</taxon>
        <taxon>Magnoliopsida</taxon>
        <taxon>eudicotyledons</taxon>
        <taxon>Gunneridae</taxon>
        <taxon>Pentapetalae</taxon>
        <taxon>rosids</taxon>
        <taxon>malvids</taxon>
        <taxon>Malvales</taxon>
        <taxon>Malvaceae</taxon>
        <taxon>Malvoideae</taxon>
        <taxon>Gossypium</taxon>
    </lineage>
</organism>
<keyword evidence="4" id="KW-0067">ATP-binding</keyword>
<evidence type="ECO:0000256" key="1">
    <source>
        <dbReference type="ARBA" id="ARBA00022679"/>
    </source>
</evidence>
<evidence type="ECO:0000256" key="3">
    <source>
        <dbReference type="ARBA" id="ARBA00022777"/>
    </source>
</evidence>